<accession>A0A0C9W3Z7</accession>
<dbReference type="Proteomes" id="UP000054279">
    <property type="component" value="Unassembled WGS sequence"/>
</dbReference>
<gene>
    <name evidence="3" type="ORF">M422DRAFT_46520</name>
</gene>
<dbReference type="InterPro" id="IPR001969">
    <property type="entry name" value="Aspartic_peptidase_AS"/>
</dbReference>
<proteinExistence type="predicted"/>
<dbReference type="SUPFAM" id="SSF50630">
    <property type="entry name" value="Acid proteases"/>
    <property type="match status" value="1"/>
</dbReference>
<dbReference type="GO" id="GO:0004190">
    <property type="term" value="F:aspartic-type endopeptidase activity"/>
    <property type="evidence" value="ECO:0007669"/>
    <property type="project" value="UniProtKB-KW"/>
</dbReference>
<dbReference type="InterPro" id="IPR021109">
    <property type="entry name" value="Peptidase_aspartic_dom_sf"/>
</dbReference>
<dbReference type="PROSITE" id="PS51767">
    <property type="entry name" value="PEPTIDASE_A1"/>
    <property type="match status" value="1"/>
</dbReference>
<protein>
    <recommendedName>
        <fullName evidence="2">Peptidase A1 domain-containing protein</fullName>
    </recommendedName>
</protein>
<evidence type="ECO:0000313" key="4">
    <source>
        <dbReference type="Proteomes" id="UP000054279"/>
    </source>
</evidence>
<feature type="domain" description="Peptidase A1" evidence="2">
    <location>
        <begin position="1"/>
        <end position="120"/>
    </location>
</feature>
<name>A0A0C9W3Z7_SPHS4</name>
<evidence type="ECO:0000313" key="3">
    <source>
        <dbReference type="EMBL" id="KIJ45946.1"/>
    </source>
</evidence>
<dbReference type="GO" id="GO:0006508">
    <property type="term" value="P:proteolysis"/>
    <property type="evidence" value="ECO:0007669"/>
    <property type="project" value="InterPro"/>
</dbReference>
<dbReference type="EMBL" id="KN837110">
    <property type="protein sequence ID" value="KIJ45946.1"/>
    <property type="molecule type" value="Genomic_DNA"/>
</dbReference>
<dbReference type="Gene3D" id="2.40.70.10">
    <property type="entry name" value="Acid Proteases"/>
    <property type="match status" value="1"/>
</dbReference>
<dbReference type="PROSITE" id="PS00141">
    <property type="entry name" value="ASP_PROTEASE"/>
    <property type="match status" value="1"/>
</dbReference>
<keyword evidence="1" id="KW-0378">Hydrolase</keyword>
<dbReference type="Pfam" id="PF00026">
    <property type="entry name" value="Asp"/>
    <property type="match status" value="1"/>
</dbReference>
<evidence type="ECO:0000259" key="2">
    <source>
        <dbReference type="PROSITE" id="PS51767"/>
    </source>
</evidence>
<evidence type="ECO:0000256" key="1">
    <source>
        <dbReference type="ARBA" id="ARBA00022750"/>
    </source>
</evidence>
<organism evidence="3 4">
    <name type="scientific">Sphaerobolus stellatus (strain SS14)</name>
    <dbReference type="NCBI Taxonomy" id="990650"/>
    <lineage>
        <taxon>Eukaryota</taxon>
        <taxon>Fungi</taxon>
        <taxon>Dikarya</taxon>
        <taxon>Basidiomycota</taxon>
        <taxon>Agaricomycotina</taxon>
        <taxon>Agaricomycetes</taxon>
        <taxon>Phallomycetidae</taxon>
        <taxon>Geastrales</taxon>
        <taxon>Sphaerobolaceae</taxon>
        <taxon>Sphaerobolus</taxon>
    </lineage>
</organism>
<keyword evidence="1" id="KW-0064">Aspartyl protease</keyword>
<keyword evidence="4" id="KW-1185">Reference proteome</keyword>
<dbReference type="HOGENOM" id="CLU_2051154_0_0_1"/>
<dbReference type="InterPro" id="IPR033121">
    <property type="entry name" value="PEPTIDASE_A1"/>
</dbReference>
<reference evidence="3 4" key="1">
    <citation type="submission" date="2014-06" db="EMBL/GenBank/DDBJ databases">
        <title>Evolutionary Origins and Diversification of the Mycorrhizal Mutualists.</title>
        <authorList>
            <consortium name="DOE Joint Genome Institute"/>
            <consortium name="Mycorrhizal Genomics Consortium"/>
            <person name="Kohler A."/>
            <person name="Kuo A."/>
            <person name="Nagy L.G."/>
            <person name="Floudas D."/>
            <person name="Copeland A."/>
            <person name="Barry K.W."/>
            <person name="Cichocki N."/>
            <person name="Veneault-Fourrey C."/>
            <person name="LaButti K."/>
            <person name="Lindquist E.A."/>
            <person name="Lipzen A."/>
            <person name="Lundell T."/>
            <person name="Morin E."/>
            <person name="Murat C."/>
            <person name="Riley R."/>
            <person name="Ohm R."/>
            <person name="Sun H."/>
            <person name="Tunlid A."/>
            <person name="Henrissat B."/>
            <person name="Grigoriev I.V."/>
            <person name="Hibbett D.S."/>
            <person name="Martin F."/>
        </authorList>
    </citation>
    <scope>NUCLEOTIDE SEQUENCE [LARGE SCALE GENOMIC DNA]</scope>
    <source>
        <strain evidence="3 4">SS14</strain>
    </source>
</reference>
<dbReference type="OrthoDB" id="771136at2759"/>
<sequence>MFGLRLIPASTGDEAELTLGGYDASKTTKDLRFAKIIDPDVTPNFWSLESCSIEVNNQSSSYLGTPIPIIFDSGTSNIVFSISIIEAVYSIISPKILPHGTLGVYGIPCSEIDSKADITF</sequence>
<dbReference type="AlphaFoldDB" id="A0A0C9W3Z7"/>
<keyword evidence="1" id="KW-0645">Protease</keyword>